<dbReference type="InterPro" id="IPR042277">
    <property type="entry name" value="IST1-like"/>
</dbReference>
<dbReference type="InterPro" id="IPR005061">
    <property type="entry name" value="Ist1"/>
</dbReference>
<evidence type="ECO:0008006" key="4">
    <source>
        <dbReference type="Google" id="ProtNLM"/>
    </source>
</evidence>
<dbReference type="PANTHER" id="PTHR12161:SF5">
    <property type="entry name" value="IST1 HOMOLOG"/>
    <property type="match status" value="1"/>
</dbReference>
<evidence type="ECO:0000256" key="1">
    <source>
        <dbReference type="ARBA" id="ARBA00005536"/>
    </source>
</evidence>
<protein>
    <recommendedName>
        <fullName evidence="4">Regulator of Vps4 activity in the MVB pathway protein</fullName>
    </recommendedName>
</protein>
<evidence type="ECO:0000313" key="3">
    <source>
        <dbReference type="Proteomes" id="UP000015354"/>
    </source>
</evidence>
<dbReference type="AlphaFoldDB" id="S9TX60"/>
<dbReference type="PANTHER" id="PTHR12161">
    <property type="entry name" value="IST1 FAMILY MEMBER"/>
    <property type="match status" value="1"/>
</dbReference>
<organism evidence="2 3">
    <name type="scientific">Strigomonas culicis</name>
    <dbReference type="NCBI Taxonomy" id="28005"/>
    <lineage>
        <taxon>Eukaryota</taxon>
        <taxon>Discoba</taxon>
        <taxon>Euglenozoa</taxon>
        <taxon>Kinetoplastea</taxon>
        <taxon>Metakinetoplastina</taxon>
        <taxon>Trypanosomatida</taxon>
        <taxon>Trypanosomatidae</taxon>
        <taxon>Strigomonadinae</taxon>
        <taxon>Strigomonas</taxon>
    </lineage>
</organism>
<dbReference type="FunFam" id="1.20.1260.60:FF:000002">
    <property type="entry name" value="Vacuolar protein sorting-associated protein IST1"/>
    <property type="match status" value="1"/>
</dbReference>
<dbReference type="Proteomes" id="UP000015354">
    <property type="component" value="Unassembled WGS sequence"/>
</dbReference>
<keyword evidence="3" id="KW-1185">Reference proteome</keyword>
<dbReference type="Pfam" id="PF03398">
    <property type="entry name" value="Ist1"/>
    <property type="match status" value="1"/>
</dbReference>
<reference evidence="2 3" key="1">
    <citation type="journal article" date="2013" name="PLoS ONE">
        <title>Predicting the Proteins of Angomonas deanei, Strigomonas culicis and Their Respective Endosymbionts Reveals New Aspects of the Trypanosomatidae Family.</title>
        <authorList>
            <person name="Motta M.C."/>
            <person name="Martins A.C."/>
            <person name="de Souza S.S."/>
            <person name="Catta-Preta C.M."/>
            <person name="Silva R."/>
            <person name="Klein C.C."/>
            <person name="de Almeida L.G."/>
            <person name="de Lima Cunha O."/>
            <person name="Ciapina L.P."/>
            <person name="Brocchi M."/>
            <person name="Colabardini A.C."/>
            <person name="de Araujo Lima B."/>
            <person name="Machado C.R."/>
            <person name="de Almeida Soares C.M."/>
            <person name="Probst C.M."/>
            <person name="de Menezes C.B."/>
            <person name="Thompson C.E."/>
            <person name="Bartholomeu D.C."/>
            <person name="Gradia D.F."/>
            <person name="Pavoni D.P."/>
            <person name="Grisard E.C."/>
            <person name="Fantinatti-Garboggini F."/>
            <person name="Marchini F.K."/>
            <person name="Rodrigues-Luiz G.F."/>
            <person name="Wagner G."/>
            <person name="Goldman G.H."/>
            <person name="Fietto J.L."/>
            <person name="Elias M.C."/>
            <person name="Goldman M.H."/>
            <person name="Sagot M.F."/>
            <person name="Pereira M."/>
            <person name="Stoco P.H."/>
            <person name="de Mendonca-Neto R.P."/>
            <person name="Teixeira S.M."/>
            <person name="Maciel T.E."/>
            <person name="de Oliveira Mendes T.A."/>
            <person name="Urmenyi T.P."/>
            <person name="de Souza W."/>
            <person name="Schenkman S."/>
            <person name="de Vasconcelos A.T."/>
        </authorList>
    </citation>
    <scope>NUCLEOTIDE SEQUENCE [LARGE SCALE GENOMIC DNA]</scope>
</reference>
<gene>
    <name evidence="2" type="ORF">STCU_07891</name>
</gene>
<accession>S9TX60</accession>
<dbReference type="OrthoDB" id="29853at2759"/>
<name>S9TX60_9TRYP</name>
<dbReference type="GO" id="GO:0015031">
    <property type="term" value="P:protein transport"/>
    <property type="evidence" value="ECO:0007669"/>
    <property type="project" value="InterPro"/>
</dbReference>
<evidence type="ECO:0000313" key="2">
    <source>
        <dbReference type="EMBL" id="EPY23067.1"/>
    </source>
</evidence>
<comment type="caution">
    <text evidence="2">The sequence shown here is derived from an EMBL/GenBank/DDBJ whole genome shotgun (WGS) entry which is preliminary data.</text>
</comment>
<sequence>MQKFSDLVGKGFDTSKVKATIRMCTTRLGMQKNKLVNSVKVQRRGIAELLAIGKYDGARIRVESCIREDVNIEGYEVLSLFLDLLANRVQLIAESKPLRDAHNKRDPSSACPPELKEAITSVLWASARVGDTVPELATLRKTFEGKFGKDFVQMALSNTEYSVNQRMMERLGMYTPPNEKCIAYLRNIATEYQLENFDEDKLKDPNGIVASAAAASGGPTAVDPSLQKGAPGCVVTPSGLFLPPLTQPRDAIDQRLLRLKRA</sequence>
<comment type="similarity">
    <text evidence="1">Belongs to the IST1 family.</text>
</comment>
<dbReference type="EMBL" id="ATMH01007891">
    <property type="protein sequence ID" value="EPY23067.1"/>
    <property type="molecule type" value="Genomic_DNA"/>
</dbReference>
<dbReference type="Gene3D" id="1.20.1260.60">
    <property type="entry name" value="Vacuolar protein sorting-associated protein Ist1"/>
    <property type="match status" value="1"/>
</dbReference>
<proteinExistence type="inferred from homology"/>